<dbReference type="SUPFAM" id="SSF47384">
    <property type="entry name" value="Homodimeric domain of signal transducing histidine kinase"/>
    <property type="match status" value="1"/>
</dbReference>
<dbReference type="Proteomes" id="UP000027439">
    <property type="component" value="Unassembled WGS sequence"/>
</dbReference>
<dbReference type="Pfam" id="PF02518">
    <property type="entry name" value="HATPase_c"/>
    <property type="match status" value="1"/>
</dbReference>
<dbReference type="SUPFAM" id="SSF55785">
    <property type="entry name" value="PYP-like sensor domain (PAS domain)"/>
    <property type="match status" value="1"/>
</dbReference>
<accession>A0A069NQD1</accession>
<evidence type="ECO:0000259" key="8">
    <source>
        <dbReference type="PROSITE" id="PS50113"/>
    </source>
</evidence>
<dbReference type="InterPro" id="IPR001610">
    <property type="entry name" value="PAC"/>
</dbReference>
<dbReference type="eggNOG" id="COG5002">
    <property type="taxonomic scope" value="Bacteria"/>
</dbReference>
<dbReference type="InterPro" id="IPR035965">
    <property type="entry name" value="PAS-like_dom_sf"/>
</dbReference>
<keyword evidence="6" id="KW-0418">Kinase</keyword>
<gene>
    <name evidence="10" type="ORF">BG57_23465</name>
    <name evidence="9" type="ORF">GCM10010985_25650</name>
</gene>
<dbReference type="CDD" id="cd00130">
    <property type="entry name" value="PAS"/>
    <property type="match status" value="1"/>
</dbReference>
<evidence type="ECO:0000313" key="11">
    <source>
        <dbReference type="Proteomes" id="UP000027439"/>
    </source>
</evidence>
<dbReference type="PRINTS" id="PR00344">
    <property type="entry name" value="BCTRLSENSOR"/>
</dbReference>
<dbReference type="AlphaFoldDB" id="A0A069NQD1"/>
<keyword evidence="5" id="KW-0808">Transferase</keyword>
<dbReference type="InterPro" id="IPR036890">
    <property type="entry name" value="HATPase_C_sf"/>
</dbReference>
<reference evidence="10 11" key="2">
    <citation type="submission" date="2014-03" db="EMBL/GenBank/DDBJ databases">
        <title>Draft Genome Sequences of Four Burkholderia Strains.</title>
        <authorList>
            <person name="Liu X.Y."/>
            <person name="Li C.X."/>
            <person name="Xu J.H."/>
        </authorList>
    </citation>
    <scope>NUCLEOTIDE SEQUENCE [LARGE SCALE GENOMIC DNA]</scope>
    <source>
        <strain evidence="10 11">R27</strain>
    </source>
</reference>
<dbReference type="InterPro" id="IPR004358">
    <property type="entry name" value="Sig_transdc_His_kin-like_C"/>
</dbReference>
<dbReference type="InterPro" id="IPR000700">
    <property type="entry name" value="PAS-assoc_C"/>
</dbReference>
<reference evidence="9" key="1">
    <citation type="journal article" date="2014" name="Int. J. Syst. Evol. Microbiol.">
        <title>Complete genome of a new Firmicutes species belonging to the dominant human colonic microbiota ('Ruminococcus bicirculans') reveals two chromosomes and a selective capacity to utilize plant glucans.</title>
        <authorList>
            <consortium name="NISC Comparative Sequencing Program"/>
            <person name="Wegmann U."/>
            <person name="Louis P."/>
            <person name="Goesmann A."/>
            <person name="Henrissat B."/>
            <person name="Duncan S.H."/>
            <person name="Flint H.J."/>
        </authorList>
    </citation>
    <scope>NUCLEOTIDE SEQUENCE</scope>
    <source>
        <strain evidence="9">CGMCC 1.11013</strain>
    </source>
</reference>
<dbReference type="EMBL" id="BMEG01000003">
    <property type="protein sequence ID" value="GGD69997.1"/>
    <property type="molecule type" value="Genomic_DNA"/>
</dbReference>
<dbReference type="SMART" id="SM00388">
    <property type="entry name" value="HisKA"/>
    <property type="match status" value="1"/>
</dbReference>
<dbReference type="SMART" id="SM00387">
    <property type="entry name" value="HATPase_c"/>
    <property type="match status" value="1"/>
</dbReference>
<dbReference type="InterPro" id="IPR036097">
    <property type="entry name" value="HisK_dim/P_sf"/>
</dbReference>
<keyword evidence="12" id="KW-1185">Reference proteome</keyword>
<proteinExistence type="predicted"/>
<dbReference type="EC" id="2.7.13.3" evidence="3"/>
<protein>
    <recommendedName>
        <fullName evidence="3">histidine kinase</fullName>
        <ecNumber evidence="3">2.7.13.3</ecNumber>
    </recommendedName>
</protein>
<dbReference type="GO" id="GO:0000155">
    <property type="term" value="F:phosphorelay sensor kinase activity"/>
    <property type="evidence" value="ECO:0007669"/>
    <property type="project" value="InterPro"/>
</dbReference>
<organism evidence="10 11">
    <name type="scientific">Caballeronia grimmiae</name>
    <dbReference type="NCBI Taxonomy" id="1071679"/>
    <lineage>
        <taxon>Bacteria</taxon>
        <taxon>Pseudomonadati</taxon>
        <taxon>Pseudomonadota</taxon>
        <taxon>Betaproteobacteria</taxon>
        <taxon>Burkholderiales</taxon>
        <taxon>Burkholderiaceae</taxon>
        <taxon>Caballeronia</taxon>
    </lineage>
</organism>
<dbReference type="Proteomes" id="UP000597138">
    <property type="component" value="Unassembled WGS sequence"/>
</dbReference>
<evidence type="ECO:0000313" key="10">
    <source>
        <dbReference type="EMBL" id="KDR27221.1"/>
    </source>
</evidence>
<name>A0A069NQD1_9BURK</name>
<dbReference type="InterPro" id="IPR000014">
    <property type="entry name" value="PAS"/>
</dbReference>
<evidence type="ECO:0000256" key="5">
    <source>
        <dbReference type="ARBA" id="ARBA00022679"/>
    </source>
</evidence>
<reference evidence="9" key="4">
    <citation type="submission" date="2024-05" db="EMBL/GenBank/DDBJ databases">
        <authorList>
            <person name="Sun Q."/>
            <person name="Zhou Y."/>
        </authorList>
    </citation>
    <scope>NUCLEOTIDE SEQUENCE</scope>
    <source>
        <strain evidence="9">CGMCC 1.11013</strain>
    </source>
</reference>
<dbReference type="Pfam" id="PF00512">
    <property type="entry name" value="HisKA"/>
    <property type="match status" value="1"/>
</dbReference>
<evidence type="ECO:0000256" key="3">
    <source>
        <dbReference type="ARBA" id="ARBA00012438"/>
    </source>
</evidence>
<dbReference type="InterPro" id="IPR003594">
    <property type="entry name" value="HATPase_dom"/>
</dbReference>
<dbReference type="PROSITE" id="PS50113">
    <property type="entry name" value="PAC"/>
    <property type="match status" value="1"/>
</dbReference>
<evidence type="ECO:0000256" key="6">
    <source>
        <dbReference type="ARBA" id="ARBA00022777"/>
    </source>
</evidence>
<dbReference type="Pfam" id="PF13426">
    <property type="entry name" value="PAS_9"/>
    <property type="match status" value="1"/>
</dbReference>
<dbReference type="PANTHER" id="PTHR43547:SF2">
    <property type="entry name" value="HYBRID SIGNAL TRANSDUCTION HISTIDINE KINASE C"/>
    <property type="match status" value="1"/>
</dbReference>
<dbReference type="Gene3D" id="3.30.565.10">
    <property type="entry name" value="Histidine kinase-like ATPase, C-terminal domain"/>
    <property type="match status" value="1"/>
</dbReference>
<evidence type="ECO:0000259" key="7">
    <source>
        <dbReference type="PROSITE" id="PS50109"/>
    </source>
</evidence>
<dbReference type="FunFam" id="3.30.565.10:FF:000006">
    <property type="entry name" value="Sensor histidine kinase WalK"/>
    <property type="match status" value="1"/>
</dbReference>
<dbReference type="GO" id="GO:0005886">
    <property type="term" value="C:plasma membrane"/>
    <property type="evidence" value="ECO:0007669"/>
    <property type="project" value="UniProtKB-SubCell"/>
</dbReference>
<dbReference type="PANTHER" id="PTHR43547">
    <property type="entry name" value="TWO-COMPONENT HISTIDINE KINASE"/>
    <property type="match status" value="1"/>
</dbReference>
<dbReference type="STRING" id="1071679.BG57_23465"/>
<evidence type="ECO:0000313" key="12">
    <source>
        <dbReference type="Proteomes" id="UP000597138"/>
    </source>
</evidence>
<feature type="domain" description="Histidine kinase" evidence="7">
    <location>
        <begin position="163"/>
        <end position="380"/>
    </location>
</feature>
<dbReference type="SMART" id="SM00086">
    <property type="entry name" value="PAC"/>
    <property type="match status" value="1"/>
</dbReference>
<evidence type="ECO:0000256" key="4">
    <source>
        <dbReference type="ARBA" id="ARBA00022553"/>
    </source>
</evidence>
<keyword evidence="4" id="KW-0597">Phosphoprotein</keyword>
<feature type="domain" description="PAC" evidence="8">
    <location>
        <begin position="94"/>
        <end position="146"/>
    </location>
</feature>
<evidence type="ECO:0000256" key="2">
    <source>
        <dbReference type="ARBA" id="ARBA00004429"/>
    </source>
</evidence>
<dbReference type="Gene3D" id="3.30.450.20">
    <property type="entry name" value="PAS domain"/>
    <property type="match status" value="1"/>
</dbReference>
<evidence type="ECO:0000313" key="9">
    <source>
        <dbReference type="EMBL" id="GGD69997.1"/>
    </source>
</evidence>
<sequence>MPTVVPISPKIRPHPVLDEDLIEALPVAVYVCNLDGLIVRYNRMAAELWGRSLGPADANMLYCGAYRLHLPDGMPLPQDRAPMVEALRSGKSFRNLEFQIEQPNGQRLSVLVNIDPLRDEDGTVVGAINCFQDVTEHKLAQEHKSRIDELNRSLQRQAEFMATVAHELRSPLAPVRNALEVMRRSSPGTDAEPMQAMIERQVDHLTRLVDDLIDGSRVTAGKIDLKMFRTDLRDIVDRGVELVRHQIEAANQELMIDVPRHPVNMVADATRLTQVLGNLLGNATKFTPIAGRIRVSLTVVDNFAVLSISDNGIGIPFERLTSIFDMFSQGEQAATRGPGGLGIGLALTKRLVQMHGGDIVAESAGCGHGSVFVCRLPMRSCREASSSTTSE</sequence>
<comment type="catalytic activity">
    <reaction evidence="1">
        <text>ATP + protein L-histidine = ADP + protein N-phospho-L-histidine.</text>
        <dbReference type="EC" id="2.7.13.3"/>
    </reaction>
</comment>
<reference evidence="12" key="3">
    <citation type="journal article" date="2019" name="Int. J. Syst. Evol. Microbiol.">
        <title>The Global Catalogue of Microorganisms (GCM) 10K type strain sequencing project: providing services to taxonomists for standard genome sequencing and annotation.</title>
        <authorList>
            <consortium name="The Broad Institute Genomics Platform"/>
            <consortium name="The Broad Institute Genome Sequencing Center for Infectious Disease"/>
            <person name="Wu L."/>
            <person name="Ma J."/>
        </authorList>
    </citation>
    <scope>NUCLEOTIDE SEQUENCE [LARGE SCALE GENOMIC DNA]</scope>
    <source>
        <strain evidence="12">CGMCC 1.11013</strain>
    </source>
</reference>
<dbReference type="PROSITE" id="PS50109">
    <property type="entry name" value="HIS_KIN"/>
    <property type="match status" value="1"/>
</dbReference>
<dbReference type="Gene3D" id="1.10.287.130">
    <property type="match status" value="1"/>
</dbReference>
<dbReference type="SUPFAM" id="SSF55874">
    <property type="entry name" value="ATPase domain of HSP90 chaperone/DNA topoisomerase II/histidine kinase"/>
    <property type="match status" value="1"/>
</dbReference>
<evidence type="ECO:0000256" key="1">
    <source>
        <dbReference type="ARBA" id="ARBA00000085"/>
    </source>
</evidence>
<dbReference type="RefSeq" id="WP_052006023.1">
    <property type="nucleotide sequence ID" value="NZ_BMEG01000003.1"/>
</dbReference>
<dbReference type="InterPro" id="IPR005467">
    <property type="entry name" value="His_kinase_dom"/>
</dbReference>
<comment type="subcellular location">
    <subcellularLocation>
        <location evidence="2">Cell inner membrane</location>
        <topology evidence="2">Multi-pass membrane protein</topology>
    </subcellularLocation>
</comment>
<comment type="caution">
    <text evidence="10">The sequence shown here is derived from an EMBL/GenBank/DDBJ whole genome shotgun (WGS) entry which is preliminary data.</text>
</comment>
<dbReference type="InterPro" id="IPR003661">
    <property type="entry name" value="HisK_dim/P_dom"/>
</dbReference>
<dbReference type="EMBL" id="JFHE01000045">
    <property type="protein sequence ID" value="KDR27221.1"/>
    <property type="molecule type" value="Genomic_DNA"/>
</dbReference>
<dbReference type="CDD" id="cd00082">
    <property type="entry name" value="HisKA"/>
    <property type="match status" value="1"/>
</dbReference>
<dbReference type="OrthoDB" id="9816309at2"/>